<evidence type="ECO:0000313" key="2">
    <source>
        <dbReference type="EMBL" id="MFD1050242.1"/>
    </source>
</evidence>
<reference evidence="3" key="1">
    <citation type="journal article" date="2019" name="Int. J. Syst. Evol. Microbiol.">
        <title>The Global Catalogue of Microorganisms (GCM) 10K type strain sequencing project: providing services to taxonomists for standard genome sequencing and annotation.</title>
        <authorList>
            <consortium name="The Broad Institute Genomics Platform"/>
            <consortium name="The Broad Institute Genome Sequencing Center for Infectious Disease"/>
            <person name="Wu L."/>
            <person name="Ma J."/>
        </authorList>
    </citation>
    <scope>NUCLEOTIDE SEQUENCE [LARGE SCALE GENOMIC DNA]</scope>
    <source>
        <strain evidence="3">JCM 31486</strain>
    </source>
</reference>
<keyword evidence="2" id="KW-0808">Transferase</keyword>
<feature type="domain" description="Aminotransferase class V" evidence="1">
    <location>
        <begin position="32"/>
        <end position="130"/>
    </location>
</feature>
<keyword evidence="3" id="KW-1185">Reference proteome</keyword>
<name>A0ABW3MJI5_9PSEU</name>
<sequence length="139" mass="14515">PLLAGLVASVDYLGSLDDAATGTRRQRLETSLSSAKSYLSGLLAKLISELRAIRNVMVIGDAMRRIPVLAFTIADMKATDAIVALADRGICTFADDVPSGVFAALGVSEVGGAVRVGLAHYTTPGEVDQLVDAVADIRR</sequence>
<organism evidence="2 3">
    <name type="scientific">Kibdelosporangium lantanae</name>
    <dbReference type="NCBI Taxonomy" id="1497396"/>
    <lineage>
        <taxon>Bacteria</taxon>
        <taxon>Bacillati</taxon>
        <taxon>Actinomycetota</taxon>
        <taxon>Actinomycetes</taxon>
        <taxon>Pseudonocardiales</taxon>
        <taxon>Pseudonocardiaceae</taxon>
        <taxon>Kibdelosporangium</taxon>
    </lineage>
</organism>
<dbReference type="GO" id="GO:0008483">
    <property type="term" value="F:transaminase activity"/>
    <property type="evidence" value="ECO:0007669"/>
    <property type="project" value="UniProtKB-KW"/>
</dbReference>
<evidence type="ECO:0000313" key="3">
    <source>
        <dbReference type="Proteomes" id="UP001597045"/>
    </source>
</evidence>
<protein>
    <submittedName>
        <fullName evidence="2">Aminotransferase class V-fold PLP-dependent enzyme</fullName>
    </submittedName>
</protein>
<dbReference type="InterPro" id="IPR015422">
    <property type="entry name" value="PyrdxlP-dep_Trfase_small"/>
</dbReference>
<keyword evidence="2" id="KW-0032">Aminotransferase</keyword>
<dbReference type="SUPFAM" id="SSF53383">
    <property type="entry name" value="PLP-dependent transferases"/>
    <property type="match status" value="1"/>
</dbReference>
<gene>
    <name evidence="2" type="ORF">ACFQ1S_34335</name>
</gene>
<dbReference type="Gene3D" id="3.90.1150.10">
    <property type="entry name" value="Aspartate Aminotransferase, domain 1"/>
    <property type="match status" value="1"/>
</dbReference>
<proteinExistence type="predicted"/>
<dbReference type="InterPro" id="IPR000192">
    <property type="entry name" value="Aminotrans_V_dom"/>
</dbReference>
<dbReference type="EMBL" id="JBHTIS010002705">
    <property type="protein sequence ID" value="MFD1050242.1"/>
    <property type="molecule type" value="Genomic_DNA"/>
</dbReference>
<accession>A0ABW3MJI5</accession>
<evidence type="ECO:0000259" key="1">
    <source>
        <dbReference type="Pfam" id="PF00266"/>
    </source>
</evidence>
<dbReference type="InterPro" id="IPR015424">
    <property type="entry name" value="PyrdxlP-dep_Trfase"/>
</dbReference>
<dbReference type="PANTHER" id="PTHR43586:SF21">
    <property type="entry name" value="PYRIDOXAL PHOSPHATE (PLP)-DEPENDENT ASPARTATE AMINOTRANSFERASE SUPERFAMILY"/>
    <property type="match status" value="1"/>
</dbReference>
<dbReference type="Pfam" id="PF00266">
    <property type="entry name" value="Aminotran_5"/>
    <property type="match status" value="1"/>
</dbReference>
<feature type="non-terminal residue" evidence="2">
    <location>
        <position position="1"/>
    </location>
</feature>
<dbReference type="PANTHER" id="PTHR43586">
    <property type="entry name" value="CYSTEINE DESULFURASE"/>
    <property type="match status" value="1"/>
</dbReference>
<comment type="caution">
    <text evidence="2">The sequence shown here is derived from an EMBL/GenBank/DDBJ whole genome shotgun (WGS) entry which is preliminary data.</text>
</comment>
<dbReference type="Proteomes" id="UP001597045">
    <property type="component" value="Unassembled WGS sequence"/>
</dbReference>